<keyword evidence="4" id="KW-1185">Reference proteome</keyword>
<keyword evidence="1" id="KW-0812">Transmembrane</keyword>
<evidence type="ECO:0000313" key="3">
    <source>
        <dbReference type="EMBL" id="MDX8481458.1"/>
    </source>
</evidence>
<proteinExistence type="predicted"/>
<accession>A0ABU4Y3J9</accession>
<dbReference type="InterPro" id="IPR012495">
    <property type="entry name" value="TadE-like_dom"/>
</dbReference>
<feature type="transmembrane region" description="Helical" evidence="1">
    <location>
        <begin position="12"/>
        <end position="39"/>
    </location>
</feature>
<dbReference type="Proteomes" id="UP001287059">
    <property type="component" value="Unassembled WGS sequence"/>
</dbReference>
<sequence>MLKLFIRSEDGATMVELAIALTLLLVLTLGFVDFGFAFYQWNAATKAVQVGARLASISDPVASALATAAPTSNPGAPVAAGAYGPFVCTYSAGAGSCTNGGTFSAAAFSRIFRGDTANTNDDTCPSPANGQRPGMCQFFPGLQRANVVVTYTATGLGYQTRLGGPVPTITVSLQNINFQFFFLGGLLGFSNLTVPSMLSTVTGEDLKSTSP</sequence>
<evidence type="ECO:0000256" key="1">
    <source>
        <dbReference type="SAM" id="Phobius"/>
    </source>
</evidence>
<reference evidence="3 4" key="1">
    <citation type="submission" date="2023-08" db="EMBL/GenBank/DDBJ databases">
        <title>Implementing the SeqCode for naming new Mesorhizobium species isolated from Vachellia karroo root nodules.</title>
        <authorList>
            <person name="Van Lill M."/>
        </authorList>
    </citation>
    <scope>NUCLEOTIDE SEQUENCE [LARGE SCALE GENOMIC DNA]</scope>
    <source>
        <strain evidence="3 4">VK24D</strain>
    </source>
</reference>
<evidence type="ECO:0000313" key="4">
    <source>
        <dbReference type="Proteomes" id="UP001287059"/>
    </source>
</evidence>
<gene>
    <name evidence="3" type="ORF">RFN28_23780</name>
</gene>
<keyword evidence="1" id="KW-0472">Membrane</keyword>
<dbReference type="Pfam" id="PF07811">
    <property type="entry name" value="TadE"/>
    <property type="match status" value="1"/>
</dbReference>
<name>A0ABU4Y3J9_9HYPH</name>
<dbReference type="EMBL" id="JAVIIW010000032">
    <property type="protein sequence ID" value="MDX8481458.1"/>
    <property type="molecule type" value="Genomic_DNA"/>
</dbReference>
<organism evidence="3 4">
    <name type="scientific">Mesorhizobium album</name>
    <dbReference type="NCBI Taxonomy" id="3072314"/>
    <lineage>
        <taxon>Bacteria</taxon>
        <taxon>Pseudomonadati</taxon>
        <taxon>Pseudomonadota</taxon>
        <taxon>Alphaproteobacteria</taxon>
        <taxon>Hyphomicrobiales</taxon>
        <taxon>Phyllobacteriaceae</taxon>
        <taxon>Mesorhizobium</taxon>
    </lineage>
</organism>
<dbReference type="RefSeq" id="WP_320289652.1">
    <property type="nucleotide sequence ID" value="NZ_JAVIIW010000032.1"/>
</dbReference>
<evidence type="ECO:0000259" key="2">
    <source>
        <dbReference type="Pfam" id="PF07811"/>
    </source>
</evidence>
<keyword evidence="1" id="KW-1133">Transmembrane helix</keyword>
<feature type="domain" description="TadE-like" evidence="2">
    <location>
        <begin position="11"/>
        <end position="53"/>
    </location>
</feature>
<protein>
    <submittedName>
        <fullName evidence="3">Pilus assembly protein</fullName>
    </submittedName>
</protein>
<comment type="caution">
    <text evidence="3">The sequence shown here is derived from an EMBL/GenBank/DDBJ whole genome shotgun (WGS) entry which is preliminary data.</text>
</comment>